<evidence type="ECO:0000313" key="1">
    <source>
        <dbReference type="EMBL" id="MBC2650489.1"/>
    </source>
</evidence>
<organism evidence="1 2">
    <name type="scientific">Novosphingobium aerophilum</name>
    <dbReference type="NCBI Taxonomy" id="2839843"/>
    <lineage>
        <taxon>Bacteria</taxon>
        <taxon>Pseudomonadati</taxon>
        <taxon>Pseudomonadota</taxon>
        <taxon>Alphaproteobacteria</taxon>
        <taxon>Sphingomonadales</taxon>
        <taxon>Sphingomonadaceae</taxon>
        <taxon>Novosphingobium</taxon>
    </lineage>
</organism>
<proteinExistence type="predicted"/>
<protein>
    <recommendedName>
        <fullName evidence="3">Lipoprotein</fullName>
    </recommendedName>
</protein>
<dbReference type="PROSITE" id="PS51257">
    <property type="entry name" value="PROKAR_LIPOPROTEIN"/>
    <property type="match status" value="1"/>
</dbReference>
<accession>A0A7X1F5H0</accession>
<keyword evidence="2" id="KW-1185">Reference proteome</keyword>
<sequence length="155" mass="16742">MLRYSAAIAFCLALTACGKSTSDYEQAAKANWPRIQAAQAARADDLDAKAEDWDRSAAMARRIAASLGKANEPNRVADGHDEAARDLRAEAAEARALSKATLTKVRNISCAPAAPDPGENCEMTITLRDKQGNNHDTQARWRFDVIDGRLQVVGS</sequence>
<dbReference type="EMBL" id="JACLAU010000001">
    <property type="protein sequence ID" value="MBC2650489.1"/>
    <property type="molecule type" value="Genomic_DNA"/>
</dbReference>
<dbReference type="AlphaFoldDB" id="A0A7X1F5H0"/>
<gene>
    <name evidence="1" type="ORF">H7F49_02075</name>
</gene>
<evidence type="ECO:0000313" key="2">
    <source>
        <dbReference type="Proteomes" id="UP000520156"/>
    </source>
</evidence>
<dbReference type="Proteomes" id="UP000520156">
    <property type="component" value="Unassembled WGS sequence"/>
</dbReference>
<evidence type="ECO:0008006" key="3">
    <source>
        <dbReference type="Google" id="ProtNLM"/>
    </source>
</evidence>
<reference evidence="1 2" key="1">
    <citation type="submission" date="2020-08" db="EMBL/GenBank/DDBJ databases">
        <title>The genome sequence of Novosphingobium flavum 4Y4.</title>
        <authorList>
            <person name="Liu Y."/>
        </authorList>
    </citation>
    <scope>NUCLEOTIDE SEQUENCE [LARGE SCALE GENOMIC DNA]</scope>
    <source>
        <strain evidence="1 2">4Y4</strain>
    </source>
</reference>
<comment type="caution">
    <text evidence="1">The sequence shown here is derived from an EMBL/GenBank/DDBJ whole genome shotgun (WGS) entry which is preliminary data.</text>
</comment>
<name>A0A7X1F5H0_9SPHN</name>